<protein>
    <recommendedName>
        <fullName evidence="6">FAD dependent oxidoreductase domain-containing protein</fullName>
    </recommendedName>
</protein>
<dbReference type="OMA" id="HPAWAGK"/>
<dbReference type="AlphaFoldDB" id="A0A0E9NN63"/>
<dbReference type="PANTHER" id="PTHR10961:SF26">
    <property type="entry name" value="L-SACCHAROPINE OXIDASE"/>
    <property type="match status" value="1"/>
</dbReference>
<feature type="domain" description="FAD dependent oxidoreductase" evidence="6">
    <location>
        <begin position="10"/>
        <end position="376"/>
    </location>
</feature>
<dbReference type="GO" id="GO:0008115">
    <property type="term" value="F:sarcosine oxidase activity"/>
    <property type="evidence" value="ECO:0007669"/>
    <property type="project" value="TreeGrafter"/>
</dbReference>
<dbReference type="GO" id="GO:0051698">
    <property type="term" value="F:saccharopine oxidase activity"/>
    <property type="evidence" value="ECO:0007669"/>
    <property type="project" value="TreeGrafter"/>
</dbReference>
<dbReference type="InterPro" id="IPR045170">
    <property type="entry name" value="MTOX"/>
</dbReference>
<proteinExistence type="inferred from homology"/>
<keyword evidence="4" id="KW-0274">FAD</keyword>
<keyword evidence="8" id="KW-1185">Reference proteome</keyword>
<dbReference type="Pfam" id="PF01266">
    <property type="entry name" value="DAO"/>
    <property type="match status" value="1"/>
</dbReference>
<evidence type="ECO:0000256" key="4">
    <source>
        <dbReference type="ARBA" id="ARBA00022827"/>
    </source>
</evidence>
<organism evidence="7 8">
    <name type="scientific">Saitoella complicata (strain BCRC 22490 / CBS 7301 / JCM 7358 / NBRC 10748 / NRRL Y-17804)</name>
    <dbReference type="NCBI Taxonomy" id="698492"/>
    <lineage>
        <taxon>Eukaryota</taxon>
        <taxon>Fungi</taxon>
        <taxon>Dikarya</taxon>
        <taxon>Ascomycota</taxon>
        <taxon>Taphrinomycotina</taxon>
        <taxon>Taphrinomycotina incertae sedis</taxon>
        <taxon>Saitoella</taxon>
    </lineage>
</organism>
<dbReference type="STRING" id="698492.A0A0E9NN63"/>
<evidence type="ECO:0000256" key="1">
    <source>
        <dbReference type="ARBA" id="ARBA00001974"/>
    </source>
</evidence>
<accession>A0A0E9NN63</accession>
<dbReference type="PANTHER" id="PTHR10961">
    <property type="entry name" value="PEROXISOMAL SARCOSINE OXIDASE"/>
    <property type="match status" value="1"/>
</dbReference>
<comment type="caution">
    <text evidence="7">The sequence shown here is derived from an EMBL/GenBank/DDBJ whole genome shotgun (WGS) entry which is preliminary data.</text>
</comment>
<evidence type="ECO:0000313" key="8">
    <source>
        <dbReference type="Proteomes" id="UP000033140"/>
    </source>
</evidence>
<name>A0A0E9NN63_SAICN</name>
<evidence type="ECO:0000256" key="3">
    <source>
        <dbReference type="ARBA" id="ARBA00022630"/>
    </source>
</evidence>
<evidence type="ECO:0000313" key="7">
    <source>
        <dbReference type="EMBL" id="GAO51274.1"/>
    </source>
</evidence>
<dbReference type="RefSeq" id="XP_019022216.1">
    <property type="nucleotide sequence ID" value="XM_019171344.1"/>
</dbReference>
<comment type="similarity">
    <text evidence="2">Belongs to the MSOX/MTOX family.</text>
</comment>
<keyword evidence="5" id="KW-0560">Oxidoreductase</keyword>
<gene>
    <name evidence="7" type="ORF">G7K_5380-t1</name>
</gene>
<comment type="cofactor">
    <cofactor evidence="1">
        <name>FAD</name>
        <dbReference type="ChEBI" id="CHEBI:57692"/>
    </cofactor>
</comment>
<dbReference type="EMBL" id="BACD03000043">
    <property type="protein sequence ID" value="GAO51274.1"/>
    <property type="molecule type" value="Genomic_DNA"/>
</dbReference>
<reference evidence="7 8" key="1">
    <citation type="journal article" date="2011" name="J. Gen. Appl. Microbiol.">
        <title>Draft genome sequencing of the enigmatic yeast Saitoella complicata.</title>
        <authorList>
            <person name="Nishida H."/>
            <person name="Hamamoto M."/>
            <person name="Sugiyama J."/>
        </authorList>
    </citation>
    <scope>NUCLEOTIDE SEQUENCE [LARGE SCALE GENOMIC DNA]</scope>
    <source>
        <strain evidence="7 8">NRRL Y-17804</strain>
    </source>
</reference>
<dbReference type="InterPro" id="IPR006076">
    <property type="entry name" value="FAD-dep_OxRdtase"/>
</dbReference>
<reference evidence="7 8" key="2">
    <citation type="journal article" date="2014" name="J. Gen. Appl. Microbiol.">
        <title>The early diverging ascomycetous budding yeast Saitoella complicata has three histone deacetylases belonging to the Clr6, Hos2, and Rpd3 lineages.</title>
        <authorList>
            <person name="Nishida H."/>
            <person name="Matsumoto T."/>
            <person name="Kondo S."/>
            <person name="Hamamoto M."/>
            <person name="Yoshikawa H."/>
        </authorList>
    </citation>
    <scope>NUCLEOTIDE SEQUENCE [LARGE SCALE GENOMIC DNA]</scope>
    <source>
        <strain evidence="7 8">NRRL Y-17804</strain>
    </source>
</reference>
<dbReference type="InterPro" id="IPR036188">
    <property type="entry name" value="FAD/NAD-bd_sf"/>
</dbReference>
<dbReference type="Gene3D" id="3.30.9.10">
    <property type="entry name" value="D-Amino Acid Oxidase, subunit A, domain 2"/>
    <property type="match status" value="1"/>
</dbReference>
<dbReference type="Proteomes" id="UP000033140">
    <property type="component" value="Unassembled WGS sequence"/>
</dbReference>
<evidence type="ECO:0000256" key="5">
    <source>
        <dbReference type="ARBA" id="ARBA00023002"/>
    </source>
</evidence>
<dbReference type="Gene3D" id="3.50.50.60">
    <property type="entry name" value="FAD/NAD(P)-binding domain"/>
    <property type="match status" value="1"/>
</dbReference>
<keyword evidence="3" id="KW-0285">Flavoprotein</keyword>
<reference evidence="7 8" key="3">
    <citation type="journal article" date="2015" name="Genome Announc.">
        <title>Draft Genome Sequence of the Archiascomycetous Yeast Saitoella complicata.</title>
        <authorList>
            <person name="Yamauchi K."/>
            <person name="Kondo S."/>
            <person name="Hamamoto M."/>
            <person name="Takahashi Y."/>
            <person name="Ogura Y."/>
            <person name="Hayashi T."/>
            <person name="Nishida H."/>
        </authorList>
    </citation>
    <scope>NUCLEOTIDE SEQUENCE [LARGE SCALE GENOMIC DNA]</scope>
    <source>
        <strain evidence="7 8">NRRL Y-17804</strain>
    </source>
</reference>
<dbReference type="OrthoDB" id="2219495at2759"/>
<sequence length="425" mass="46421">MSHPPPQSSKILILGAGTFGVSTAYHLAKGGYSNIHVLDRADVPSPYSAGTDLNKIVRAEYDNPFYTDLALEAIQEWQKPPFAPYFQKTGYLVCTSAAAPEKSKNSLAESLSSISSHSAFSGSITKLADPDAVRRKVPQLTGPLTGWAGYLNKHAGYAQAALAVEALARECTKLGVTFNTGEQKGRVAELRYDSSGKCLGALTADQSFHTADLVIVCLGAHAASLIPQLAKQLTAKAWAVGLIQLTEEEAVPMRGIPVVNCRDLGFFFEPEPGTNVLKLCNASAGYTNRNAYGVSIPTETNEGIPEEDELAIRRLLREALPQFADRPFVEKKICWCADTKDSDYIIASVPQTSGLMVVSGDSGHGFKMLPIVGKWVWEFLVKGKRPEWWQWKNQELDETGEEDISWRVGTVRDIKDVGRFRAVKI</sequence>
<evidence type="ECO:0000256" key="2">
    <source>
        <dbReference type="ARBA" id="ARBA00010989"/>
    </source>
</evidence>
<dbReference type="GO" id="GO:0050660">
    <property type="term" value="F:flavin adenine dinucleotide binding"/>
    <property type="evidence" value="ECO:0007669"/>
    <property type="project" value="InterPro"/>
</dbReference>
<evidence type="ECO:0000259" key="6">
    <source>
        <dbReference type="Pfam" id="PF01266"/>
    </source>
</evidence>
<dbReference type="SUPFAM" id="SSF51905">
    <property type="entry name" value="FAD/NAD(P)-binding domain"/>
    <property type="match status" value="1"/>
</dbReference>